<dbReference type="STRING" id="169679.CSACC_30350"/>
<feature type="domain" description="4Fe-4S ferredoxin-type" evidence="1">
    <location>
        <begin position="219"/>
        <end position="248"/>
    </location>
</feature>
<dbReference type="RefSeq" id="WP_077866805.1">
    <property type="nucleotide sequence ID" value="NZ_LZYZ01000008.1"/>
</dbReference>
<name>A0A1S8MSX0_CLOSA</name>
<accession>A0A1S8MSX0</accession>
<organism evidence="2 3">
    <name type="scientific">Clostridium saccharobutylicum</name>
    <dbReference type="NCBI Taxonomy" id="169679"/>
    <lineage>
        <taxon>Bacteria</taxon>
        <taxon>Bacillati</taxon>
        <taxon>Bacillota</taxon>
        <taxon>Clostridia</taxon>
        <taxon>Eubacteriales</taxon>
        <taxon>Clostridiaceae</taxon>
        <taxon>Clostridium</taxon>
    </lineage>
</organism>
<dbReference type="Pfam" id="PF12838">
    <property type="entry name" value="Fer4_7"/>
    <property type="match status" value="1"/>
</dbReference>
<dbReference type="Gene3D" id="3.40.50.11440">
    <property type="match status" value="1"/>
</dbReference>
<dbReference type="AlphaFoldDB" id="A0A1S8MSX0"/>
<evidence type="ECO:0000259" key="1">
    <source>
        <dbReference type="PROSITE" id="PS51379"/>
    </source>
</evidence>
<evidence type="ECO:0000313" key="3">
    <source>
        <dbReference type="Proteomes" id="UP000191154"/>
    </source>
</evidence>
<dbReference type="Pfam" id="PF04015">
    <property type="entry name" value="DUF362"/>
    <property type="match status" value="1"/>
</dbReference>
<dbReference type="PROSITE" id="PS51379">
    <property type="entry name" value="4FE4S_FER_2"/>
    <property type="match status" value="2"/>
</dbReference>
<gene>
    <name evidence="2" type="primary">rsxB_2</name>
    <name evidence="2" type="ORF">CLOSAC_37760</name>
</gene>
<dbReference type="Proteomes" id="UP000191154">
    <property type="component" value="Unassembled WGS sequence"/>
</dbReference>
<dbReference type="SUPFAM" id="SSF54862">
    <property type="entry name" value="4Fe-4S ferredoxins"/>
    <property type="match status" value="1"/>
</dbReference>
<reference evidence="2 3" key="1">
    <citation type="submission" date="2016-05" db="EMBL/GenBank/DDBJ databases">
        <title>Microbial solvent formation.</title>
        <authorList>
            <person name="Poehlein A."/>
            <person name="Montoya Solano J.D."/>
            <person name="Flitsch S."/>
            <person name="Krabben P."/>
            <person name="Duerre P."/>
            <person name="Daniel R."/>
        </authorList>
    </citation>
    <scope>NUCLEOTIDE SEQUENCE [LARGE SCALE GENOMIC DNA]</scope>
    <source>
        <strain evidence="2 3">L1-8</strain>
    </source>
</reference>
<proteinExistence type="predicted"/>
<dbReference type="InterPro" id="IPR007160">
    <property type="entry name" value="DUF362"/>
</dbReference>
<dbReference type="InterPro" id="IPR017896">
    <property type="entry name" value="4Fe4S_Fe-S-bd"/>
</dbReference>
<feature type="domain" description="4Fe-4S ferredoxin-type" evidence="1">
    <location>
        <begin position="188"/>
        <end position="217"/>
    </location>
</feature>
<sequence length="376" mass="41285">MENSKVYFTDFRTKLGEGLPTKLKRLIKDAGIGQIDMDNKFVAIKMHFGELGNLGFLRPNYAKAVADMVKELGGKPFLTDCNTLYPGSRKNALEHLECAWENGFTPLSVGCPVIIADGLKGTDDINVPVIGGEYIKEAKIGHAIMDADIFISLTHFKGHEMTGFGGTIKNIGMGCGSRAGKKDQHLNGKPHVIEDKCRGCLRCQRECANDGLLFDDVKKKMTINTTNCVGCGRCLGACNFNAIEFSNWSASEELNCRMAEYTKAVVYGRPSFHISLVVDVSPNCDCHFENDAPILPNIGMFASFDPLALDQACVDACMAAKPLANSQLSDNMSKSDFVDHHDHFTNSTPESEWRTCLNHAEKIGIGSRKYDLIVIK</sequence>
<evidence type="ECO:0000313" key="2">
    <source>
        <dbReference type="EMBL" id="OOM07247.1"/>
    </source>
</evidence>
<comment type="caution">
    <text evidence="2">The sequence shown here is derived from an EMBL/GenBank/DDBJ whole genome shotgun (WGS) entry which is preliminary data.</text>
</comment>
<dbReference type="EMBL" id="LZYZ01000008">
    <property type="protein sequence ID" value="OOM07247.1"/>
    <property type="molecule type" value="Genomic_DNA"/>
</dbReference>
<dbReference type="Gene3D" id="3.30.70.20">
    <property type="match status" value="1"/>
</dbReference>
<protein>
    <submittedName>
        <fullName evidence="2">Electron transport complex subunit RsxB</fullName>
    </submittedName>
</protein>